<protein>
    <submittedName>
        <fullName evidence="1">Uncharacterized protein</fullName>
    </submittedName>
</protein>
<evidence type="ECO:0000313" key="1">
    <source>
        <dbReference type="EMBL" id="QYC41913.1"/>
    </source>
</evidence>
<organism evidence="1 2">
    <name type="scientific">Nonomuraea coxensis DSM 45129</name>
    <dbReference type="NCBI Taxonomy" id="1122611"/>
    <lineage>
        <taxon>Bacteria</taxon>
        <taxon>Bacillati</taxon>
        <taxon>Actinomycetota</taxon>
        <taxon>Actinomycetes</taxon>
        <taxon>Streptosporangiales</taxon>
        <taxon>Streptosporangiaceae</taxon>
        <taxon>Nonomuraea</taxon>
    </lineage>
</organism>
<dbReference type="EMBL" id="CP068985">
    <property type="protein sequence ID" value="QYC41913.1"/>
    <property type="molecule type" value="Genomic_DNA"/>
</dbReference>
<dbReference type="Proteomes" id="UP000824681">
    <property type="component" value="Chromosome"/>
</dbReference>
<proteinExistence type="predicted"/>
<keyword evidence="2" id="KW-1185">Reference proteome</keyword>
<dbReference type="RefSeq" id="WP_219495479.1">
    <property type="nucleotide sequence ID" value="NZ_CP068985.1"/>
</dbReference>
<gene>
    <name evidence="1" type="ORF">Nocox_21545</name>
</gene>
<reference evidence="1 2" key="1">
    <citation type="journal article" date="2021" name="ACS Chem. Biol.">
        <title>Genomic-Led Discovery of a Novel Glycopeptide Antibiotic by Nonomuraea coxensis DSM 45129.</title>
        <authorList>
            <person name="Yushchuk O."/>
            <person name="Vior N.M."/>
            <person name="Andreo-Vidal A."/>
            <person name="Berini F."/>
            <person name="Ruckert C."/>
            <person name="Busche T."/>
            <person name="Binda E."/>
            <person name="Kalinowski J."/>
            <person name="Truman A.W."/>
            <person name="Marinelli F."/>
        </authorList>
    </citation>
    <scope>NUCLEOTIDE SEQUENCE [LARGE SCALE GENOMIC DNA]</scope>
    <source>
        <strain evidence="1 2">DSM 45129</strain>
    </source>
</reference>
<evidence type="ECO:0000313" key="2">
    <source>
        <dbReference type="Proteomes" id="UP000824681"/>
    </source>
</evidence>
<sequence>MSPYQEDNVRRFGDYIYDLTAPLENMEVHRNLGEETNVATSTSSPA</sequence>
<accession>A0ABX8U2P2</accession>
<name>A0ABX8U2P2_9ACTN</name>